<reference evidence="1 2" key="1">
    <citation type="journal article" date="2009" name="Stand. Genomic Sci.">
        <title>Complete genome sequence of Stackebrandtia nassauensis type strain (LLR-40K-21).</title>
        <authorList>
            <person name="Munk C."/>
            <person name="Lapidus A."/>
            <person name="Copeland A."/>
            <person name="Jando M."/>
            <person name="Mayilraj S."/>
            <person name="Glavina Del Rio T."/>
            <person name="Nolan M."/>
            <person name="Chen F."/>
            <person name="Lucas S."/>
            <person name="Tice H."/>
            <person name="Cheng J.F."/>
            <person name="Han C."/>
            <person name="Detter J.C."/>
            <person name="Bruce D."/>
            <person name="Goodwin L."/>
            <person name="Chain P."/>
            <person name="Pitluck S."/>
            <person name="Goker M."/>
            <person name="Ovchinikova G."/>
            <person name="Pati A."/>
            <person name="Ivanova N."/>
            <person name="Mavromatis K."/>
            <person name="Chen A."/>
            <person name="Palaniappan K."/>
            <person name="Land M."/>
            <person name="Hauser L."/>
            <person name="Chang Y.J."/>
            <person name="Jeffries C.D."/>
            <person name="Bristow J."/>
            <person name="Eisen J.A."/>
            <person name="Markowitz V."/>
            <person name="Hugenholtz P."/>
            <person name="Kyrpides N.C."/>
            <person name="Klenk H.P."/>
        </authorList>
    </citation>
    <scope>NUCLEOTIDE SEQUENCE [LARGE SCALE GENOMIC DNA]</scope>
    <source>
        <strain evidence="2">DSM 44728 / CIP 108903 / NRRL B-16338 / NBRC 102104 / LLR-40K-21</strain>
    </source>
</reference>
<dbReference type="RefSeq" id="WP_013016764.1">
    <property type="nucleotide sequence ID" value="NC_013947.1"/>
</dbReference>
<dbReference type="HOGENOM" id="CLU_1634360_0_0_11"/>
<accession>D3PVE0</accession>
<dbReference type="KEGG" id="sna:Snas_1489"/>
<dbReference type="STRING" id="446470.Snas_1489"/>
<evidence type="ECO:0000313" key="2">
    <source>
        <dbReference type="Proteomes" id="UP000000844"/>
    </source>
</evidence>
<dbReference type="EMBL" id="CP001778">
    <property type="protein sequence ID" value="ADD41193.1"/>
    <property type="molecule type" value="Genomic_DNA"/>
</dbReference>
<name>D3PVE0_STANL</name>
<proteinExistence type="predicted"/>
<evidence type="ECO:0000313" key="1">
    <source>
        <dbReference type="EMBL" id="ADD41193.1"/>
    </source>
</evidence>
<dbReference type="Proteomes" id="UP000000844">
    <property type="component" value="Chromosome"/>
</dbReference>
<organism evidence="1 2">
    <name type="scientific">Stackebrandtia nassauensis (strain DSM 44728 / CIP 108903 / NRRL B-16338 / NBRC 102104 / LLR-40K-21)</name>
    <dbReference type="NCBI Taxonomy" id="446470"/>
    <lineage>
        <taxon>Bacteria</taxon>
        <taxon>Bacillati</taxon>
        <taxon>Actinomycetota</taxon>
        <taxon>Actinomycetes</taxon>
        <taxon>Glycomycetales</taxon>
        <taxon>Glycomycetaceae</taxon>
        <taxon>Stackebrandtia</taxon>
    </lineage>
</organism>
<keyword evidence="2" id="KW-1185">Reference proteome</keyword>
<sequence length="162" mass="17323">METHTGSADRIAVTAVSPDGSVKAQLADGDVTMNLNRRMLPRHDDFSLARQCGLAASGALAGGERALAMRAARDSDDATSDPEYGRMAERFEDELSHIVTSGRSGPVTVTLRGRTNAEFALRPRTANYLGAEQLARHLAAALAEARQAQVSPVIDICTRVFD</sequence>
<gene>
    <name evidence="1" type="ordered locus">Snas_1489</name>
</gene>
<protein>
    <submittedName>
        <fullName evidence="1">Uncharacterized protein</fullName>
    </submittedName>
</protein>
<dbReference type="AlphaFoldDB" id="D3PVE0"/>